<sequence>MDEKDILRGMCAVAAKSIIDKAESDRFCFNRYDDDKLRLKQFTLFYVPCESSAKRLSLARKLESKGLIKLHQYRKGAAWTYQFVDFEITNKIYIEAYEIVSKFNFVKGNGFISFPQFSKTKQGFNEIDQLGQKAFDLLGA</sequence>
<gene>
    <name evidence="1" type="ORF">DJ533_00025</name>
</gene>
<evidence type="ECO:0000313" key="1">
    <source>
        <dbReference type="EMBL" id="AWL27106.1"/>
    </source>
</evidence>
<dbReference type="STRING" id="1871111.GCA_001704615_00853"/>
<accession>A0A2S2F7Y9</accession>
<dbReference type="KEGG" id="adv:DJ533_00025"/>
<keyword evidence="1" id="KW-0614">Plasmid</keyword>
<dbReference type="OrthoDB" id="9849450at2"/>
<evidence type="ECO:0000313" key="2">
    <source>
        <dbReference type="Proteomes" id="UP000245977"/>
    </source>
</evidence>
<organism evidence="1 2">
    <name type="scientific">Acinetobacter defluvii</name>
    <dbReference type="NCBI Taxonomy" id="1871111"/>
    <lineage>
        <taxon>Bacteria</taxon>
        <taxon>Pseudomonadati</taxon>
        <taxon>Pseudomonadota</taxon>
        <taxon>Gammaproteobacteria</taxon>
        <taxon>Moraxellales</taxon>
        <taxon>Moraxellaceae</taxon>
        <taxon>Acinetobacter</taxon>
    </lineage>
</organism>
<dbReference type="AlphaFoldDB" id="A0A2S2F7Y9"/>
<proteinExistence type="predicted"/>
<reference evidence="1" key="1">
    <citation type="submission" date="2019-08" db="EMBL/GenBank/DDBJ databases">
        <title>The complete genome of Acinetobacter defluvii strain WCHAD010030.</title>
        <authorList>
            <person name="Hu Y."/>
            <person name="Qin J."/>
            <person name="Feng Y."/>
            <person name="Zong Z."/>
        </authorList>
    </citation>
    <scope>NUCLEOTIDE SEQUENCE</scope>
    <source>
        <strain evidence="1">WCHA30</strain>
        <plasmid evidence="1">p1_010030</plasmid>
    </source>
</reference>
<protein>
    <submittedName>
        <fullName evidence="1">Uncharacterized protein</fullName>
    </submittedName>
</protein>
<dbReference type="EMBL" id="CP029389">
    <property type="protein sequence ID" value="AWL27106.1"/>
    <property type="molecule type" value="Genomic_DNA"/>
</dbReference>
<geneLocation type="plasmid" evidence="1 2">
    <name>p1_010030</name>
</geneLocation>
<keyword evidence="2" id="KW-1185">Reference proteome</keyword>
<dbReference type="Proteomes" id="UP000245977">
    <property type="component" value="Plasmid p1_010030"/>
</dbReference>
<name>A0A2S2F7Y9_9GAMM</name>
<dbReference type="RefSeq" id="WP_065994738.1">
    <property type="nucleotide sequence ID" value="NZ_CP029389.2"/>
</dbReference>